<protein>
    <submittedName>
        <fullName evidence="1">Uncharacterized protein</fullName>
    </submittedName>
</protein>
<sequence length="862" mass="95539">DLLRLDCLTAVQARALYNGGIQGLADLATASVNKVEKYLRRATPFQSENEECEASDKCRIWLVGRCGASETEAANILIQEARQYLERELGLQSANWGNLNSVSESDSIVEESLVTQSLDTPLQPIGQVVMEANRAVSAVVHEAEVKQITATTDCVGSDELKNVLVQSGIKPEEVNSKMINLNTSVDYNCVEEQSHLKISNGGSLRFKETVESIFVQSKASETPKQSANISVVTVKKRGSLDIFDSPENIDNNYYAGINIEEKNNLLKISSNSSPKEVSLIKCIKSPLKYEHDKEIINAMNGQVSGERSKSGDRGAERLEFFPLCEDRTSTSHSKDINISGMISTEKSKESNKSVFFDSPVPFELKGITRYSVGNELDANVGGENLLEISSFSVISEQSCMEENHLLDANVGGDSLLEMSSFIAETKDRKRKRSIEETSVIKRLRISTPGGSEKMSDPKAKLNELQVSKITSTNSKQVTASTPTSSKYFEESINFENTFAPNEDIKNSENIVIEEKVFVKTNSNDVHTTSAYESNGCNEEDSFDLKLSEDGFSENEFGCDTDLDIDSKICDLLDCKNVSSKSNVENKNSLTQNILGDSVDVDSKLGALLDLVPSTLDSQQCTMKNETPLKDRCNLNHSKENEYSNHVSFEDSVITDSYHSKVIGERKSLNMDSKEKSEHCPESKVSKNNKLICHSVVIDSELDSSINNVNVLVSEKEKVNTNTDLFTSNIVNTQICDLLDEVNGRVSNFVSENPQRVSNQFENSEFDLNTQLCNVLDRNDVIISNKENVKSDQAIWTESMEVREILDLSFDEDTVFGTPVSHQKSISFKKCSRKNKTTKITKAIADGKTNIKTKLGEKQDPKI</sequence>
<evidence type="ECO:0000313" key="1">
    <source>
        <dbReference type="EMBL" id="JAT02811.1"/>
    </source>
</evidence>
<dbReference type="EMBL" id="GECU01004896">
    <property type="protein sequence ID" value="JAT02811.1"/>
    <property type="molecule type" value="Transcribed_RNA"/>
</dbReference>
<accession>A0A1B6JUD1</accession>
<reference evidence="1" key="1">
    <citation type="submission" date="2015-11" db="EMBL/GenBank/DDBJ databases">
        <title>De novo transcriptome assembly of four potential Pierce s Disease insect vectors from Arizona vineyards.</title>
        <authorList>
            <person name="Tassone E.E."/>
        </authorList>
    </citation>
    <scope>NUCLEOTIDE SEQUENCE</scope>
</reference>
<feature type="non-terminal residue" evidence="1">
    <location>
        <position position="1"/>
    </location>
</feature>
<name>A0A1B6JUD1_9HEMI</name>
<gene>
    <name evidence="1" type="ORF">g.21111</name>
</gene>
<feature type="non-terminal residue" evidence="1">
    <location>
        <position position="862"/>
    </location>
</feature>
<proteinExistence type="predicted"/>
<organism evidence="1">
    <name type="scientific">Homalodisca liturata</name>
    <dbReference type="NCBI Taxonomy" id="320908"/>
    <lineage>
        <taxon>Eukaryota</taxon>
        <taxon>Metazoa</taxon>
        <taxon>Ecdysozoa</taxon>
        <taxon>Arthropoda</taxon>
        <taxon>Hexapoda</taxon>
        <taxon>Insecta</taxon>
        <taxon>Pterygota</taxon>
        <taxon>Neoptera</taxon>
        <taxon>Paraneoptera</taxon>
        <taxon>Hemiptera</taxon>
        <taxon>Auchenorrhyncha</taxon>
        <taxon>Membracoidea</taxon>
        <taxon>Cicadellidae</taxon>
        <taxon>Cicadellinae</taxon>
        <taxon>Proconiini</taxon>
        <taxon>Homalodisca</taxon>
    </lineage>
</organism>
<dbReference type="AlphaFoldDB" id="A0A1B6JUD1"/>